<feature type="transmembrane region" description="Helical" evidence="5">
    <location>
        <begin position="317"/>
        <end position="342"/>
    </location>
</feature>
<feature type="transmembrane region" description="Helical" evidence="5">
    <location>
        <begin position="205"/>
        <end position="234"/>
    </location>
</feature>
<organism evidence="7 8">
    <name type="scientific">Microlunatus sagamiharensis</name>
    <dbReference type="NCBI Taxonomy" id="546874"/>
    <lineage>
        <taxon>Bacteria</taxon>
        <taxon>Bacillati</taxon>
        <taxon>Actinomycetota</taxon>
        <taxon>Actinomycetes</taxon>
        <taxon>Propionibacteriales</taxon>
        <taxon>Propionibacteriaceae</taxon>
        <taxon>Microlunatus</taxon>
    </lineage>
</organism>
<dbReference type="InterPro" id="IPR051533">
    <property type="entry name" value="WaaL-like"/>
</dbReference>
<name>A0A1H2LTH6_9ACTN</name>
<evidence type="ECO:0000256" key="1">
    <source>
        <dbReference type="ARBA" id="ARBA00004141"/>
    </source>
</evidence>
<evidence type="ECO:0000259" key="6">
    <source>
        <dbReference type="Pfam" id="PF04932"/>
    </source>
</evidence>
<feature type="transmembrane region" description="Helical" evidence="5">
    <location>
        <begin position="240"/>
        <end position="259"/>
    </location>
</feature>
<feature type="transmembrane region" description="Helical" evidence="5">
    <location>
        <begin position="84"/>
        <end position="103"/>
    </location>
</feature>
<protein>
    <submittedName>
        <fullName evidence="7">O-antigen ligase like membrane protein</fullName>
    </submittedName>
</protein>
<evidence type="ECO:0000256" key="4">
    <source>
        <dbReference type="ARBA" id="ARBA00023136"/>
    </source>
</evidence>
<keyword evidence="7" id="KW-0436">Ligase</keyword>
<evidence type="ECO:0000256" key="5">
    <source>
        <dbReference type="SAM" id="Phobius"/>
    </source>
</evidence>
<dbReference type="EMBL" id="LT629799">
    <property type="protein sequence ID" value="SDU84313.1"/>
    <property type="molecule type" value="Genomic_DNA"/>
</dbReference>
<evidence type="ECO:0000313" key="8">
    <source>
        <dbReference type="Proteomes" id="UP000198825"/>
    </source>
</evidence>
<comment type="subcellular location">
    <subcellularLocation>
        <location evidence="1">Membrane</location>
        <topology evidence="1">Multi-pass membrane protein</topology>
    </subcellularLocation>
</comment>
<dbReference type="PANTHER" id="PTHR37422:SF13">
    <property type="entry name" value="LIPOPOLYSACCHARIDE BIOSYNTHESIS PROTEIN PA4999-RELATED"/>
    <property type="match status" value="1"/>
</dbReference>
<accession>A0A1H2LTH6</accession>
<dbReference type="AlphaFoldDB" id="A0A1H2LTH6"/>
<feature type="transmembrane region" description="Helical" evidence="5">
    <location>
        <begin position="23"/>
        <end position="41"/>
    </location>
</feature>
<feature type="domain" description="O-antigen ligase-related" evidence="6">
    <location>
        <begin position="205"/>
        <end position="331"/>
    </location>
</feature>
<dbReference type="GO" id="GO:0016020">
    <property type="term" value="C:membrane"/>
    <property type="evidence" value="ECO:0007669"/>
    <property type="project" value="UniProtKB-SubCell"/>
</dbReference>
<keyword evidence="3 5" id="KW-1133">Transmembrane helix</keyword>
<gene>
    <name evidence="7" type="ORF">SAMN04488544_0819</name>
</gene>
<feature type="transmembrane region" description="Helical" evidence="5">
    <location>
        <begin position="175"/>
        <end position="193"/>
    </location>
</feature>
<feature type="transmembrane region" description="Helical" evidence="5">
    <location>
        <begin position="362"/>
        <end position="395"/>
    </location>
</feature>
<dbReference type="GO" id="GO:0016874">
    <property type="term" value="F:ligase activity"/>
    <property type="evidence" value="ECO:0007669"/>
    <property type="project" value="UniProtKB-KW"/>
</dbReference>
<evidence type="ECO:0000256" key="3">
    <source>
        <dbReference type="ARBA" id="ARBA00022989"/>
    </source>
</evidence>
<dbReference type="PANTHER" id="PTHR37422">
    <property type="entry name" value="TEICHURONIC ACID BIOSYNTHESIS PROTEIN TUAE"/>
    <property type="match status" value="1"/>
</dbReference>
<sequence>MFVVLLLAVPSPMVVAPLGTAGAPSTIAALGGFALWAWFHVQRTAPGAVDRQPVRLAALGWLLAILAVYAYAMGSPLPGDEISPADSGLLKAVGLVGLVVLANDGTPTFERHRALVRRLLIGVGLVAVLGVVQYSTKQLFVDRLSIPGLTNGTADWVLSTRSGLIRPSGTATHPIEFGVVLTMVLPLAITFALRSPTRRWLYRLLLAPIALAVFLSISRSAVLCALVALVVLAVRWSARVRLGALVVTLGATAVVYLLVPGVLGTIGRLFTGAGNDPSITSRTDSYQIVETFFERSPVLGRGFGTFLTRYWILDNGYLGLLIEGGVVGLGGLLLLIATTLVAASTARRAAAASFDQEVAHALLAAVAAGACSLAFFDTFAFPQSAGCFFLLIGLVGASRRLALQDATTTRVAAVERRRTEEVVA</sequence>
<evidence type="ECO:0000256" key="2">
    <source>
        <dbReference type="ARBA" id="ARBA00022692"/>
    </source>
</evidence>
<feature type="transmembrane region" description="Helical" evidence="5">
    <location>
        <begin position="53"/>
        <end position="72"/>
    </location>
</feature>
<proteinExistence type="predicted"/>
<keyword evidence="4 5" id="KW-0472">Membrane</keyword>
<keyword evidence="2 5" id="KW-0812">Transmembrane</keyword>
<reference evidence="8" key="1">
    <citation type="submission" date="2016-10" db="EMBL/GenBank/DDBJ databases">
        <authorList>
            <person name="Varghese N."/>
            <person name="Submissions S."/>
        </authorList>
    </citation>
    <scope>NUCLEOTIDE SEQUENCE [LARGE SCALE GENOMIC DNA]</scope>
    <source>
        <strain evidence="8">DSM 21743</strain>
    </source>
</reference>
<keyword evidence="8" id="KW-1185">Reference proteome</keyword>
<dbReference type="Pfam" id="PF04932">
    <property type="entry name" value="Wzy_C"/>
    <property type="match status" value="1"/>
</dbReference>
<dbReference type="InterPro" id="IPR007016">
    <property type="entry name" value="O-antigen_ligase-rel_domated"/>
</dbReference>
<feature type="transmembrane region" description="Helical" evidence="5">
    <location>
        <begin position="115"/>
        <end position="135"/>
    </location>
</feature>
<dbReference type="STRING" id="546874.SAMN04488544_0819"/>
<evidence type="ECO:0000313" key="7">
    <source>
        <dbReference type="EMBL" id="SDU84313.1"/>
    </source>
</evidence>
<dbReference type="Proteomes" id="UP000198825">
    <property type="component" value="Chromosome I"/>
</dbReference>